<dbReference type="RefSeq" id="WP_073099492.1">
    <property type="nucleotide sequence ID" value="NZ_QOVL01000018.1"/>
</dbReference>
<dbReference type="AlphaFoldDB" id="A0A4Q0PJM7"/>
<gene>
    <name evidence="1" type="ORF">DSL99_3223</name>
</gene>
<reference evidence="1 2" key="1">
    <citation type="submission" date="2018-07" db="EMBL/GenBank/DDBJ databases">
        <title>Leeuwenhoekiella genomics.</title>
        <authorList>
            <person name="Tahon G."/>
            <person name="Willems A."/>
        </authorList>
    </citation>
    <scope>NUCLEOTIDE SEQUENCE [LARGE SCALE GENOMIC DNA]</scope>
    <source>
        <strain evidence="1 2">LMG 1345</strain>
    </source>
</reference>
<sequence>MATLKGLIKIEGTLDGLTFYKGKNGYFIRTKGGISKERIQKDPAFIRTRENANEFGLAATAGKILRYALSTLIRNAKDNTLPSRLMSKMMLIKNQDTTSSRGQRNPAVGLTTPEGKRLLQDFDFNGNAILTQVLRADYSVNVTTGEIRIPGFVPGTQLNAPPGATHVTLKSALLNVDFTTEARDLKLSDPLNLRINATPKEVALAPIAVTGTGVTMILLQLSFFQEINGVQYPLNNGAFNTLNILRVV</sequence>
<organism evidence="1 2">
    <name type="scientific">Leeuwenhoekiella marinoflava</name>
    <dbReference type="NCBI Taxonomy" id="988"/>
    <lineage>
        <taxon>Bacteria</taxon>
        <taxon>Pseudomonadati</taxon>
        <taxon>Bacteroidota</taxon>
        <taxon>Flavobacteriia</taxon>
        <taxon>Flavobacteriales</taxon>
        <taxon>Flavobacteriaceae</taxon>
        <taxon>Leeuwenhoekiella</taxon>
    </lineage>
</organism>
<dbReference type="Proteomes" id="UP000290608">
    <property type="component" value="Unassembled WGS sequence"/>
</dbReference>
<comment type="caution">
    <text evidence="1">The sequence shown here is derived from an EMBL/GenBank/DDBJ whole genome shotgun (WGS) entry which is preliminary data.</text>
</comment>
<evidence type="ECO:0000313" key="1">
    <source>
        <dbReference type="EMBL" id="RXG26913.1"/>
    </source>
</evidence>
<accession>A0A4Q0PJM7</accession>
<dbReference type="EMBL" id="QOVL01000018">
    <property type="protein sequence ID" value="RXG26913.1"/>
    <property type="molecule type" value="Genomic_DNA"/>
</dbReference>
<proteinExistence type="predicted"/>
<protein>
    <submittedName>
        <fullName evidence="1">Uncharacterized protein</fullName>
    </submittedName>
</protein>
<evidence type="ECO:0000313" key="2">
    <source>
        <dbReference type="Proteomes" id="UP000290608"/>
    </source>
</evidence>
<dbReference type="STRING" id="1122159.SAMN02745246_02426"/>
<name>A0A4Q0PJM7_9FLAO</name>